<dbReference type="GeneID" id="42369807"/>
<evidence type="ECO:0000259" key="2">
    <source>
        <dbReference type="Pfam" id="PF00270"/>
    </source>
</evidence>
<gene>
    <name evidence="3" type="primary">orf662</name>
</gene>
<feature type="domain" description="DEAD/DEAH-box helicase" evidence="2">
    <location>
        <begin position="467"/>
        <end position="612"/>
    </location>
</feature>
<reference evidence="3" key="1">
    <citation type="submission" date="2019-10" db="EMBL/GenBank/DDBJ databases">
        <title>Complete mitogenome of the streptophyte green alga Coleochaete scutata (Coleochaetophyceae).</title>
        <authorList>
            <person name="Turmel M."/>
            <person name="Otis C."/>
            <person name="Lemieux C."/>
        </authorList>
    </citation>
    <scope>NUCLEOTIDE SEQUENCE</scope>
</reference>
<sequence length="662" mass="75174">MKIHHKRNFKLPPRETFLQEGQGKGKAKEQLVPPTLAVELLMPSLGSHLEFNDCTGQWFLYESSGPGVWSPVSDLVITSLIYNCFKELNLLHLAHPGYLSQVKQAFQCEESVLRTAYPTNPEGITVFRNVTITHDGPKPHSREPRCYIGLSYDYDPEAPHLKNSIFKTAISANSVASWIEDELIPGAGLYVGGAQVDSVNAQMAFPMYVSYCKRQGIKGVSLKVFSTNLVAVAKSQFPGLFPDIEIKKKEIGTFIKGIALNPRVFDANYLRGGKEAPEWEPKNTQQHENKSVVPLIETATHEVLPGSGEMNSGAKQMESESDSSSPIHDQLWEKFKSSSSVLEHVMDQTSAKKNVACDEEQIEFECRVKMMQEVVLYLNREYSLEFKVKPNSSLEYTSKCIVQKDDLDNTKLYFGLKDSYEEPILFCAHKTCTESYQVIAKEALTRFQELYSLEYVNKLHNFYSFEQKDSFREAYAKEGASVVVASTGSGKTYNALVVAIEMALKKKIPVLFFPSKKLVFQCCQLLENMIKARSDLKEKSLQIQVVTSEVRFTYESMYKLFESKKPIIHLTVHSYLRPMGDSPDIAMYSQFLLHYRERVWAFIDEAHLFLKRNIKLIPWQRVRVERFSNNLVLAKTVNALVKGKRCVLVKGEISAVKKNMFG</sequence>
<feature type="region of interest" description="Disordered" evidence="1">
    <location>
        <begin position="304"/>
        <end position="323"/>
    </location>
</feature>
<dbReference type="InterPro" id="IPR027417">
    <property type="entry name" value="P-loop_NTPase"/>
</dbReference>
<keyword evidence="3" id="KW-0496">Mitochondrion</keyword>
<dbReference type="SUPFAM" id="SSF52540">
    <property type="entry name" value="P-loop containing nucleoside triphosphate hydrolases"/>
    <property type="match status" value="1"/>
</dbReference>
<name>A0A5P9NXD8_COLSC</name>
<protein>
    <recommendedName>
        <fullName evidence="2">DEAD/DEAH-box helicase domain-containing protein</fullName>
    </recommendedName>
</protein>
<dbReference type="RefSeq" id="YP_009710002.1">
    <property type="nucleotide sequence ID" value="NC_045180.1"/>
</dbReference>
<proteinExistence type="predicted"/>
<dbReference type="EMBL" id="MN613583">
    <property type="protein sequence ID" value="QFU80107.1"/>
    <property type="molecule type" value="Genomic_DNA"/>
</dbReference>
<dbReference type="Pfam" id="PF00270">
    <property type="entry name" value="DEAD"/>
    <property type="match status" value="1"/>
</dbReference>
<dbReference type="Gene3D" id="3.40.50.300">
    <property type="entry name" value="P-loop containing nucleotide triphosphate hydrolases"/>
    <property type="match status" value="1"/>
</dbReference>
<dbReference type="InterPro" id="IPR011545">
    <property type="entry name" value="DEAD/DEAH_box_helicase_dom"/>
</dbReference>
<evidence type="ECO:0000313" key="3">
    <source>
        <dbReference type="EMBL" id="QFU80107.1"/>
    </source>
</evidence>
<dbReference type="GO" id="GO:0005524">
    <property type="term" value="F:ATP binding"/>
    <property type="evidence" value="ECO:0007669"/>
    <property type="project" value="InterPro"/>
</dbReference>
<geneLocation type="mitochondrion" evidence="3"/>
<organism evidence="3">
    <name type="scientific">Coleochaete scutata</name>
    <dbReference type="NCBI Taxonomy" id="3125"/>
    <lineage>
        <taxon>Eukaryota</taxon>
        <taxon>Viridiplantae</taxon>
        <taxon>Streptophyta</taxon>
        <taxon>Coleochaetophyceae</taxon>
        <taxon>Coleochaetales</taxon>
        <taxon>Coleochaetaceae</taxon>
        <taxon>Coleochaete</taxon>
    </lineage>
</organism>
<dbReference type="AlphaFoldDB" id="A0A5P9NXD8"/>
<dbReference type="GO" id="GO:0003676">
    <property type="term" value="F:nucleic acid binding"/>
    <property type="evidence" value="ECO:0007669"/>
    <property type="project" value="InterPro"/>
</dbReference>
<evidence type="ECO:0000256" key="1">
    <source>
        <dbReference type="SAM" id="MobiDB-lite"/>
    </source>
</evidence>
<accession>A0A5P9NXD8</accession>